<feature type="chain" id="PRO_5027887097" evidence="2">
    <location>
        <begin position="22"/>
        <end position="235"/>
    </location>
</feature>
<gene>
    <name evidence="5" type="primary">LOC105311654</name>
</gene>
<reference evidence="5" key="1">
    <citation type="submission" date="2025-08" db="UniProtKB">
        <authorList>
            <consortium name="RefSeq"/>
        </authorList>
    </citation>
    <scope>IDENTIFICATION</scope>
    <source>
        <tissue evidence="5">Kidney</tissue>
    </source>
</reference>
<proteinExistence type="inferred from homology"/>
<keyword evidence="2" id="KW-0732">Signal</keyword>
<name>A0A6P3RST1_PTEVA</name>
<dbReference type="GO" id="GO:0006508">
    <property type="term" value="P:proteolysis"/>
    <property type="evidence" value="ECO:0007669"/>
    <property type="project" value="InterPro"/>
</dbReference>
<evidence type="ECO:0000313" key="4">
    <source>
        <dbReference type="Proteomes" id="UP000515202"/>
    </source>
</evidence>
<sequence>MQPPSLLLLLALGLLAAPAAALVRIPLHKFTSIRRTMSEMGGSVEDLIAKGPISKYAQGAPAVSGGPIPEMLKNYMDVSSGDAWAWDLDCTESLSVTAGLREKLLRVACWLNCLWGRSFPGHAPYPMRVFTSCAVCTVPGFCPAWGTSWGGLGTSATSRLSATDPQLRTGQALVLKSTLWGVGTASPSTDEGAGLRATSRAWRSQHQMWACPGRLQGGAQGSQRLGITACLPRQD</sequence>
<protein>
    <submittedName>
        <fullName evidence="5">Uncharacterized protein LOC105311654</fullName>
    </submittedName>
</protein>
<dbReference type="GeneID" id="105311654"/>
<evidence type="ECO:0000259" key="3">
    <source>
        <dbReference type="Pfam" id="PF07966"/>
    </source>
</evidence>
<feature type="signal peptide" evidence="2">
    <location>
        <begin position="1"/>
        <end position="21"/>
    </location>
</feature>
<accession>A0A6P3RST1</accession>
<dbReference type="InterPro" id="IPR012848">
    <property type="entry name" value="Aspartic_peptidase_N"/>
</dbReference>
<feature type="domain" description="Aspartic peptidase N-terminal" evidence="3">
    <location>
        <begin position="24"/>
        <end position="50"/>
    </location>
</feature>
<dbReference type="AlphaFoldDB" id="A0A6P3RST1"/>
<dbReference type="GO" id="GO:0004190">
    <property type="term" value="F:aspartic-type endopeptidase activity"/>
    <property type="evidence" value="ECO:0007669"/>
    <property type="project" value="InterPro"/>
</dbReference>
<dbReference type="KEGG" id="pvp:105311654"/>
<dbReference type="Pfam" id="PF07966">
    <property type="entry name" value="A1_Propeptide"/>
    <property type="match status" value="1"/>
</dbReference>
<dbReference type="OrthoDB" id="771136at2759"/>
<dbReference type="RefSeq" id="XP_011385896.2">
    <property type="nucleotide sequence ID" value="XM_011387594.2"/>
</dbReference>
<keyword evidence="4" id="KW-1185">Reference proteome</keyword>
<comment type="similarity">
    <text evidence="1">Belongs to the peptidase A1 family.</text>
</comment>
<evidence type="ECO:0000256" key="2">
    <source>
        <dbReference type="SAM" id="SignalP"/>
    </source>
</evidence>
<evidence type="ECO:0000256" key="1">
    <source>
        <dbReference type="ARBA" id="ARBA00007447"/>
    </source>
</evidence>
<dbReference type="Proteomes" id="UP000515202">
    <property type="component" value="Unplaced"/>
</dbReference>
<evidence type="ECO:0000313" key="5">
    <source>
        <dbReference type="RefSeq" id="XP_011385896.2"/>
    </source>
</evidence>
<organism evidence="4 5">
    <name type="scientific">Pteropus vampyrus</name>
    <name type="common">Large flying fox</name>
    <dbReference type="NCBI Taxonomy" id="132908"/>
    <lineage>
        <taxon>Eukaryota</taxon>
        <taxon>Metazoa</taxon>
        <taxon>Chordata</taxon>
        <taxon>Craniata</taxon>
        <taxon>Vertebrata</taxon>
        <taxon>Euteleostomi</taxon>
        <taxon>Mammalia</taxon>
        <taxon>Eutheria</taxon>
        <taxon>Laurasiatheria</taxon>
        <taxon>Chiroptera</taxon>
        <taxon>Yinpterochiroptera</taxon>
        <taxon>Pteropodoidea</taxon>
        <taxon>Pteropodidae</taxon>
        <taxon>Pteropodinae</taxon>
        <taxon>Pteropus</taxon>
    </lineage>
</organism>